<dbReference type="EMBL" id="FNAN01000017">
    <property type="protein sequence ID" value="SDG28804.1"/>
    <property type="molecule type" value="Genomic_DNA"/>
</dbReference>
<sequence length="700" mass="78031">MTLDIHHQTILNFLTQTDKPIFLTGKAGTGKTTFLQHIRQNLDKEMVVVAPTAVAAINAGGVTIHSFFQVPLVPLLPGVSGKRQPQPAIRSVNPEKEKMLRRMQLLIIDEISMVRADILDYIDALLRLVRASARPFGGVQLLMIGDPYQLPPVTNRDWDILNPIYNSPFFFDSLVWASSGFLTFELSRVYRQSDPVFIDVLNSVRNGEVTESTLTALNARHISESVLDLSDYVTLSTHNNKVEEINKQRLDALQTPEHVFSASISADFPSEGYPAEKELILKEGAHVMFIKNDSSGKKQYYNGRAARISRIENGRVHVTFFDDGSDFIVVPEIWQNVKYALSETEGKISESSAGTFTQLPLRLSWAVTIHKSQGLTFDKLVVDAGAAFAAGQVYVALSRCRSLEGLVLLRPVTAASVMVAPAVKAFMEHASINANDISAVDAFRSNSLREALIDLFDFTMLSEHWEMTLRFIRANEQLSRLVQQQIEAISKLVQADLIKVSVNFHRQELTVLLDDPGVWSMASLPERLIKAIGYFSSKLYECTYKIDELLTQCDQRSLDPDFHLASARLRHYVSLKAGIFLSLPQATNPESLVSTAAKAVSEYRSKKAEPKQATSPKKRAVVESGLYDKLLEWRADLAQQRNVQPYTIVSDIVLTQVAQKMPNTLTQLSQIKNFGQAKASDFGTDIIRIILANSGTSQLF</sequence>
<dbReference type="Gene3D" id="3.40.50.300">
    <property type="entry name" value="P-loop containing nucleotide triphosphate hydrolases"/>
    <property type="match status" value="1"/>
</dbReference>
<accession>A0A1G7T1A6</accession>
<dbReference type="Proteomes" id="UP000198748">
    <property type="component" value="Unassembled WGS sequence"/>
</dbReference>
<dbReference type="Gene3D" id="1.10.150.80">
    <property type="entry name" value="HRDC domain"/>
    <property type="match status" value="1"/>
</dbReference>
<dbReference type="GO" id="GO:0003678">
    <property type="term" value="F:DNA helicase activity"/>
    <property type="evidence" value="ECO:0007669"/>
    <property type="project" value="InterPro"/>
</dbReference>
<dbReference type="InterPro" id="IPR002121">
    <property type="entry name" value="HRDC_dom"/>
</dbReference>
<keyword evidence="2" id="KW-0547">Nucleotide-binding</keyword>
<dbReference type="CDD" id="cd18809">
    <property type="entry name" value="SF1_C_RecD"/>
    <property type="match status" value="1"/>
</dbReference>
<name>A0A1G7T1A6_9BACT</name>
<reference evidence="3" key="1">
    <citation type="submission" date="2016-10" db="EMBL/GenBank/DDBJ databases">
        <authorList>
            <person name="Varghese N."/>
            <person name="Submissions S."/>
        </authorList>
    </citation>
    <scope>NUCLEOTIDE SEQUENCE [LARGE SCALE GENOMIC DNA]</scope>
    <source>
        <strain evidence="3">DSM 25329</strain>
    </source>
</reference>
<dbReference type="InterPro" id="IPR010997">
    <property type="entry name" value="HRDC-like_sf"/>
</dbReference>
<dbReference type="InterPro" id="IPR027417">
    <property type="entry name" value="P-loop_NTPase"/>
</dbReference>
<proteinExistence type="predicted"/>
<keyword evidence="2" id="KW-0347">Helicase</keyword>
<dbReference type="GO" id="GO:0000723">
    <property type="term" value="P:telomere maintenance"/>
    <property type="evidence" value="ECO:0007669"/>
    <property type="project" value="InterPro"/>
</dbReference>
<dbReference type="SMART" id="SM00341">
    <property type="entry name" value="HRDC"/>
    <property type="match status" value="1"/>
</dbReference>
<evidence type="ECO:0000259" key="1">
    <source>
        <dbReference type="PROSITE" id="PS50967"/>
    </source>
</evidence>
<dbReference type="PANTHER" id="PTHR47642">
    <property type="entry name" value="ATP-DEPENDENT DNA HELICASE"/>
    <property type="match status" value="1"/>
</dbReference>
<keyword evidence="3" id="KW-1185">Reference proteome</keyword>
<dbReference type="Pfam" id="PF00570">
    <property type="entry name" value="HRDC"/>
    <property type="match status" value="1"/>
</dbReference>
<evidence type="ECO:0000313" key="2">
    <source>
        <dbReference type="EMBL" id="SDG28804.1"/>
    </source>
</evidence>
<dbReference type="RefSeq" id="WP_090155816.1">
    <property type="nucleotide sequence ID" value="NZ_FNAN01000017.1"/>
</dbReference>
<dbReference type="SUPFAM" id="SSF47819">
    <property type="entry name" value="HRDC-like"/>
    <property type="match status" value="1"/>
</dbReference>
<dbReference type="GO" id="GO:0006281">
    <property type="term" value="P:DNA repair"/>
    <property type="evidence" value="ECO:0007669"/>
    <property type="project" value="InterPro"/>
</dbReference>
<dbReference type="OrthoDB" id="9763659at2"/>
<feature type="domain" description="HRDC" evidence="1">
    <location>
        <begin position="620"/>
        <end position="700"/>
    </location>
</feature>
<dbReference type="InterPro" id="IPR051055">
    <property type="entry name" value="PIF1_helicase"/>
</dbReference>
<dbReference type="FunFam" id="3.40.50.300:FF:001498">
    <property type="entry name" value="ATP-dependent DNA helicase"/>
    <property type="match status" value="1"/>
</dbReference>
<dbReference type="Gene3D" id="2.30.30.940">
    <property type="match status" value="1"/>
</dbReference>
<organism evidence="2 3">
    <name type="scientific">Dyadobacter soli</name>
    <dbReference type="NCBI Taxonomy" id="659014"/>
    <lineage>
        <taxon>Bacteria</taxon>
        <taxon>Pseudomonadati</taxon>
        <taxon>Bacteroidota</taxon>
        <taxon>Cytophagia</taxon>
        <taxon>Cytophagales</taxon>
        <taxon>Spirosomataceae</taxon>
        <taxon>Dyadobacter</taxon>
    </lineage>
</organism>
<dbReference type="InterPro" id="IPR010285">
    <property type="entry name" value="DNA_helicase_pif1-like_DEAD"/>
</dbReference>
<dbReference type="SUPFAM" id="SSF52540">
    <property type="entry name" value="P-loop containing nucleoside triphosphate hydrolases"/>
    <property type="match status" value="2"/>
</dbReference>
<keyword evidence="2" id="KW-0378">Hydrolase</keyword>
<keyword evidence="2" id="KW-0067">ATP-binding</keyword>
<evidence type="ECO:0000313" key="3">
    <source>
        <dbReference type="Proteomes" id="UP000198748"/>
    </source>
</evidence>
<gene>
    <name evidence="2" type="ORF">SAMN04487996_11748</name>
</gene>
<dbReference type="GO" id="GO:0003676">
    <property type="term" value="F:nucleic acid binding"/>
    <property type="evidence" value="ECO:0007669"/>
    <property type="project" value="InterPro"/>
</dbReference>
<protein>
    <submittedName>
        <fullName evidence="2">Helicase</fullName>
    </submittedName>
</protein>
<dbReference type="GO" id="GO:0000166">
    <property type="term" value="F:nucleotide binding"/>
    <property type="evidence" value="ECO:0007669"/>
    <property type="project" value="InterPro"/>
</dbReference>
<dbReference type="InterPro" id="IPR044876">
    <property type="entry name" value="HRDC_dom_sf"/>
</dbReference>
<dbReference type="PROSITE" id="PS50967">
    <property type="entry name" value="HRDC"/>
    <property type="match status" value="1"/>
</dbReference>
<dbReference type="Pfam" id="PF05970">
    <property type="entry name" value="PIF1"/>
    <property type="match status" value="1"/>
</dbReference>
<dbReference type="STRING" id="659014.SAMN04487996_11748"/>
<dbReference type="AlphaFoldDB" id="A0A1G7T1A6"/>